<dbReference type="InterPro" id="IPR003607">
    <property type="entry name" value="HD/PDEase_dom"/>
</dbReference>
<evidence type="ECO:0000313" key="7">
    <source>
        <dbReference type="EMBL" id="TYS85536.1"/>
    </source>
</evidence>
<proteinExistence type="predicted"/>
<keyword evidence="2" id="KW-1003">Cell membrane</keyword>
<evidence type="ECO:0000256" key="1">
    <source>
        <dbReference type="ARBA" id="ARBA00004236"/>
    </source>
</evidence>
<evidence type="ECO:0000256" key="4">
    <source>
        <dbReference type="SAM" id="Phobius"/>
    </source>
</evidence>
<feature type="domain" description="HD-GYP" evidence="6">
    <location>
        <begin position="307"/>
        <end position="505"/>
    </location>
</feature>
<feature type="transmembrane region" description="Helical" evidence="4">
    <location>
        <begin position="12"/>
        <end position="36"/>
    </location>
</feature>
<gene>
    <name evidence="7" type="ORF">FZC85_11180</name>
</gene>
<evidence type="ECO:0000259" key="5">
    <source>
        <dbReference type="PROSITE" id="PS50885"/>
    </source>
</evidence>
<dbReference type="PROSITE" id="PS50885">
    <property type="entry name" value="HAMP"/>
    <property type="match status" value="1"/>
</dbReference>
<organism evidence="7 8">
    <name type="scientific">Rossellomorea aquimaris</name>
    <dbReference type="NCBI Taxonomy" id="189382"/>
    <lineage>
        <taxon>Bacteria</taxon>
        <taxon>Bacillati</taxon>
        <taxon>Bacillota</taxon>
        <taxon>Bacilli</taxon>
        <taxon>Bacillales</taxon>
        <taxon>Bacillaceae</taxon>
        <taxon>Rossellomorea</taxon>
    </lineage>
</organism>
<keyword evidence="3 4" id="KW-0472">Membrane</keyword>
<dbReference type="InterPro" id="IPR037522">
    <property type="entry name" value="HD_GYP_dom"/>
</dbReference>
<dbReference type="InterPro" id="IPR003660">
    <property type="entry name" value="HAMP_dom"/>
</dbReference>
<protein>
    <submittedName>
        <fullName evidence="7">HD-GYP domain-containing protein</fullName>
    </submittedName>
</protein>
<dbReference type="CDD" id="cd00077">
    <property type="entry name" value="HDc"/>
    <property type="match status" value="1"/>
</dbReference>
<dbReference type="SMART" id="SM00304">
    <property type="entry name" value="HAMP"/>
    <property type="match status" value="1"/>
</dbReference>
<dbReference type="Gene3D" id="1.10.3210.10">
    <property type="entry name" value="Hypothetical protein af1432"/>
    <property type="match status" value="1"/>
</dbReference>
<dbReference type="EMBL" id="VTEZ01000003">
    <property type="protein sequence ID" value="TYS85536.1"/>
    <property type="molecule type" value="Genomic_DNA"/>
</dbReference>
<dbReference type="SUPFAM" id="SSF109604">
    <property type="entry name" value="HD-domain/PDEase-like"/>
    <property type="match status" value="1"/>
</dbReference>
<dbReference type="Pfam" id="PF13487">
    <property type="entry name" value="HD_5"/>
    <property type="match status" value="1"/>
</dbReference>
<feature type="domain" description="HAMP" evidence="5">
    <location>
        <begin position="254"/>
        <end position="305"/>
    </location>
</feature>
<comment type="caution">
    <text evidence="7">The sequence shown here is derived from an EMBL/GenBank/DDBJ whole genome shotgun (WGS) entry which is preliminary data.</text>
</comment>
<dbReference type="CDD" id="cd06225">
    <property type="entry name" value="HAMP"/>
    <property type="match status" value="1"/>
</dbReference>
<dbReference type="SMART" id="SM00471">
    <property type="entry name" value="HDc"/>
    <property type="match status" value="1"/>
</dbReference>
<comment type="subcellular location">
    <subcellularLocation>
        <location evidence="1">Cell membrane</location>
    </subcellularLocation>
</comment>
<dbReference type="GO" id="GO:0005886">
    <property type="term" value="C:plasma membrane"/>
    <property type="evidence" value="ECO:0007669"/>
    <property type="project" value="UniProtKB-SubCell"/>
</dbReference>
<accession>A0A5D4TYR1</accession>
<evidence type="ECO:0000256" key="3">
    <source>
        <dbReference type="ARBA" id="ARBA00023136"/>
    </source>
</evidence>
<feature type="transmembrane region" description="Helical" evidence="4">
    <location>
        <begin position="136"/>
        <end position="158"/>
    </location>
</feature>
<dbReference type="OrthoDB" id="9759601at2"/>
<feature type="transmembrane region" description="Helical" evidence="4">
    <location>
        <begin position="110"/>
        <end position="130"/>
    </location>
</feature>
<dbReference type="PROSITE" id="PS51832">
    <property type="entry name" value="HD_GYP"/>
    <property type="match status" value="1"/>
</dbReference>
<feature type="transmembrane region" description="Helical" evidence="4">
    <location>
        <begin position="230"/>
        <end position="253"/>
    </location>
</feature>
<sequence length="507" mass="56982">MSVFQQFQRTIIKNYLLGSFIAVFGVGSVFIFQTLALNENELLTMGGIISLSIVTMFSCEFLVYQKHIRPMKLVYKKKKSTLSLDLLSTAYQQVERFPLLTVKRIMLPHFLGLALPSTLLTVGSINAGWLSIPYTYIFYAWCGAFLVAILHALIEFFLTFRACHSLQVDLIRKTVETCGVDPSNQSTLFISLKRKILAASLFLALFPILLFSLASQIRLSIADSTLLVDYWKWAGTLIFIITILAFYGALLIFKSIEAPVKELVARFEKVEEGHVSPVVNTYTDEFSQLFSGFNHMVGAINLRDQKNQQLLDQFFAVVAGTLDARDPYTAGHSKRVAEFSVLIAKQCNWSSKDIDLLNKSALLHDIGKIGIRDDVLLKEGKLTNEEFDQIKRHPVIGEEIVKGVQLTEELLPILPGIKHHHERLDGCGYPDRLKGDEIPVFGRLIAVADAFDAMTSDRPYRKGMPIEKAFSILEEGKGTQWDPEFVDAFLGRMKVRTIPVTLSNSSI</sequence>
<dbReference type="Proteomes" id="UP000324269">
    <property type="component" value="Unassembled WGS sequence"/>
</dbReference>
<evidence type="ECO:0000259" key="6">
    <source>
        <dbReference type="PROSITE" id="PS51832"/>
    </source>
</evidence>
<evidence type="ECO:0000256" key="2">
    <source>
        <dbReference type="ARBA" id="ARBA00022475"/>
    </source>
</evidence>
<feature type="transmembrane region" description="Helical" evidence="4">
    <location>
        <begin position="196"/>
        <end position="218"/>
    </location>
</feature>
<dbReference type="GO" id="GO:0007165">
    <property type="term" value="P:signal transduction"/>
    <property type="evidence" value="ECO:0007669"/>
    <property type="project" value="InterPro"/>
</dbReference>
<feature type="transmembrane region" description="Helical" evidence="4">
    <location>
        <begin position="42"/>
        <end position="63"/>
    </location>
</feature>
<name>A0A5D4TYR1_9BACI</name>
<dbReference type="RefSeq" id="WP_148968404.1">
    <property type="nucleotide sequence ID" value="NZ_CANLNA010000003.1"/>
</dbReference>
<evidence type="ECO:0000313" key="8">
    <source>
        <dbReference type="Proteomes" id="UP000324269"/>
    </source>
</evidence>
<dbReference type="PANTHER" id="PTHR43155">
    <property type="entry name" value="CYCLIC DI-GMP PHOSPHODIESTERASE PA4108-RELATED"/>
    <property type="match status" value="1"/>
</dbReference>
<reference evidence="7 8" key="1">
    <citation type="submission" date="2019-08" db="EMBL/GenBank/DDBJ databases">
        <title>Bacillus genomes from the desert of Cuatro Cienegas, Coahuila.</title>
        <authorList>
            <person name="Olmedo-Alvarez G."/>
        </authorList>
    </citation>
    <scope>NUCLEOTIDE SEQUENCE [LARGE SCALE GENOMIC DNA]</scope>
    <source>
        <strain evidence="7 8">CH87b_3T</strain>
    </source>
</reference>
<dbReference type="PANTHER" id="PTHR43155:SF2">
    <property type="entry name" value="CYCLIC DI-GMP PHOSPHODIESTERASE PA4108"/>
    <property type="match status" value="1"/>
</dbReference>
<dbReference type="Gene3D" id="6.10.340.10">
    <property type="match status" value="1"/>
</dbReference>
<keyword evidence="4" id="KW-1133">Transmembrane helix</keyword>
<keyword evidence="4" id="KW-0812">Transmembrane</keyword>
<dbReference type="AlphaFoldDB" id="A0A5D4TYR1"/>